<dbReference type="Gene3D" id="1.20.1420.20">
    <property type="entry name" value="M75 peptidase, HXXE motif"/>
    <property type="match status" value="1"/>
</dbReference>
<dbReference type="PROSITE" id="PS51257">
    <property type="entry name" value="PROKAR_LIPOPROTEIN"/>
    <property type="match status" value="1"/>
</dbReference>
<proteinExistence type="predicted"/>
<dbReference type="AlphaFoldDB" id="A0A3M0FWM0"/>
<name>A0A3M0FWM0_9FLAO</name>
<sequence length="380" mass="41774">MKKVFGLLVVTLIMFACSESDDTGIMTDDEGGVNPPVGTFDRSAMLSNWADNIIIPSYVDFDTKIAALETAVAAFSADATTANLELVRSEWLTAYSTWQRVSMFEIGPAETVNLRLNVNIYPTNTTLIQDNIQNENYNLSLSSNRVAKGFPAIDYLLYGIAPTDEAIISKYEGSEADALRHQNYLSAVVGDIRLLSTDVLEQWQGDYRDIFVNNDGASATASTDRLVNDYIFYYEKFLRAGKMGIPGGVFSGTVESENIEALYAGNLSKQFFLEGLNATQDFFNGKAYNTNSTGESLNSYLEELNTVSDGVALNDIINNQFNTARTAVSNLRSFEEELAVNPPSDFLEAYNQVQRVVPLLKVDMVSAMSISIDFADADGD</sequence>
<dbReference type="InterPro" id="IPR038352">
    <property type="entry name" value="Imelysin_sf"/>
</dbReference>
<comment type="subcellular location">
    <subcellularLocation>
        <location evidence="1">Cell envelope</location>
    </subcellularLocation>
</comment>
<dbReference type="Proteomes" id="UP000281985">
    <property type="component" value="Unassembled WGS sequence"/>
</dbReference>
<evidence type="ECO:0000259" key="3">
    <source>
        <dbReference type="Pfam" id="PF09375"/>
    </source>
</evidence>
<evidence type="ECO:0000256" key="1">
    <source>
        <dbReference type="ARBA" id="ARBA00004196"/>
    </source>
</evidence>
<dbReference type="InterPro" id="IPR034984">
    <property type="entry name" value="Imelysin-like_IPPA"/>
</dbReference>
<dbReference type="CDD" id="cd14659">
    <property type="entry name" value="Imelysin-like_IPPA"/>
    <property type="match status" value="1"/>
</dbReference>
<evidence type="ECO:0000313" key="4">
    <source>
        <dbReference type="EMBL" id="RMB56377.1"/>
    </source>
</evidence>
<protein>
    <submittedName>
        <fullName evidence="4">Peptidase M75</fullName>
    </submittedName>
</protein>
<evidence type="ECO:0000313" key="5">
    <source>
        <dbReference type="Proteomes" id="UP000281985"/>
    </source>
</evidence>
<organism evidence="4 5">
    <name type="scientific">Dokdonia sinensis</name>
    <dbReference type="NCBI Taxonomy" id="2479847"/>
    <lineage>
        <taxon>Bacteria</taxon>
        <taxon>Pseudomonadati</taxon>
        <taxon>Bacteroidota</taxon>
        <taxon>Flavobacteriia</taxon>
        <taxon>Flavobacteriales</taxon>
        <taxon>Flavobacteriaceae</taxon>
        <taxon>Dokdonia</taxon>
    </lineage>
</organism>
<dbReference type="Pfam" id="PF09375">
    <property type="entry name" value="Peptidase_M75"/>
    <property type="match status" value="1"/>
</dbReference>
<reference evidence="4 5" key="1">
    <citation type="submission" date="2018-10" db="EMBL/GenBank/DDBJ databases">
        <title>Dokdonia luteus sp. nov., isolated from sea water.</title>
        <authorList>
            <person name="Zhou L.Y."/>
            <person name="Du Z.J."/>
        </authorList>
    </citation>
    <scope>NUCLEOTIDE SEQUENCE [LARGE SCALE GENOMIC DNA]</scope>
    <source>
        <strain evidence="4 5">SH27</strain>
    </source>
</reference>
<comment type="caution">
    <text evidence="4">The sequence shown here is derived from an EMBL/GenBank/DDBJ whole genome shotgun (WGS) entry which is preliminary data.</text>
</comment>
<dbReference type="OrthoDB" id="650514at2"/>
<keyword evidence="5" id="KW-1185">Reference proteome</keyword>
<dbReference type="InterPro" id="IPR018976">
    <property type="entry name" value="Imelysin-like"/>
</dbReference>
<dbReference type="EMBL" id="REFV01000018">
    <property type="protein sequence ID" value="RMB56377.1"/>
    <property type="molecule type" value="Genomic_DNA"/>
</dbReference>
<dbReference type="RefSeq" id="WP_121918516.1">
    <property type="nucleotide sequence ID" value="NZ_REFV01000018.1"/>
</dbReference>
<accession>A0A3M0FWM0</accession>
<gene>
    <name evidence="4" type="ORF">EAX61_14820</name>
</gene>
<keyword evidence="2" id="KW-0732">Signal</keyword>
<dbReference type="GO" id="GO:0030313">
    <property type="term" value="C:cell envelope"/>
    <property type="evidence" value="ECO:0007669"/>
    <property type="project" value="UniProtKB-SubCell"/>
</dbReference>
<feature type="domain" description="Imelysin-like" evidence="3">
    <location>
        <begin position="54"/>
        <end position="338"/>
    </location>
</feature>
<evidence type="ECO:0000256" key="2">
    <source>
        <dbReference type="ARBA" id="ARBA00022729"/>
    </source>
</evidence>